<dbReference type="GO" id="GO:0003677">
    <property type="term" value="F:DNA binding"/>
    <property type="evidence" value="ECO:0007669"/>
    <property type="project" value="InterPro"/>
</dbReference>
<dbReference type="Proteomes" id="UP000007431">
    <property type="component" value="Unassembled WGS sequence"/>
</dbReference>
<sequence>MPADREKDVLHLSSASPDPERPPSSLSADNASTSRATQHLALDEDQPLEFRRKDGSISRMRSHKGNIPVLPQTKLCPHCPAKFTRTTHLNRHMRNHTNDRSHQCETCGSQFTRSDLLTRHKKSCNDPLSHLRRKACISCTESKIKCDRQYPCSKCISRGKTCEYKAPVKRASARKPMDPPASAKASSVSSRHDNPTTSASSATGPSLPNSHSPLDSSTDRLAIDFLTAYRDPLPHSGFSDTSSNFYNSVASDTTTTHTGTDAVGTTRSHLASMYSGDMFQPFFSNVFSDSPPSATHISSSDTDASAGMDPSLHLIPSMSGGGLGMADNSNMFALSFGPSLGPEVSDMRSAPHYELSLGRSKEGLSAACQHYCTSRPPTRSVLSKLLTIYRVRSGETDALFYSAFLVQIPIVHIPTFKLDECPEILRNAVFACGALFVKTRKAASYITQALGTTRELLLHEFAKDPHNIHEQSTLITAVALLQTIGLFHQRPSERASATIYHGMQIMMIRRHNLIGLNALWRPPNITEANREAAWREWVRHETLKRGLLWAYMHDCCHSIYFALSPSFQPNEVMLHLPCEDRLWNAASADEWYMALQDRSSPYGDMETRLTGLPLQAAITSLTAARLLTTPIPLSPFGHFVLIHVILRALFQTCFESRLPRSDGSQRSMREEELTTQEVFGHQYALHNWLQNWLKSPDMPKLEQGAEEPPFIQHSLPFYWLGQVAILAHQEGLPPFEPNSQQNLNGDVRFKMVKKWLKHSRGFVRMSDKGPTVFWDELMKIRLQTWQLEMEDEVAVVNEDDPGLLGFFPES</sequence>
<feature type="compositionally biased region" description="Polar residues" evidence="7">
    <location>
        <begin position="204"/>
        <end position="215"/>
    </location>
</feature>
<keyword evidence="5" id="KW-0539">Nucleus</keyword>
<evidence type="ECO:0000259" key="8">
    <source>
        <dbReference type="PROSITE" id="PS50048"/>
    </source>
</evidence>
<dbReference type="HOGENOM" id="CLU_364478_0_0_1"/>
<feature type="domain" description="C2H2-type" evidence="9">
    <location>
        <begin position="102"/>
        <end position="135"/>
    </location>
</feature>
<dbReference type="Pfam" id="PF00172">
    <property type="entry name" value="Zn_clus"/>
    <property type="match status" value="1"/>
</dbReference>
<dbReference type="Gene3D" id="3.30.160.60">
    <property type="entry name" value="Classic Zinc Finger"/>
    <property type="match status" value="2"/>
</dbReference>
<dbReference type="SUPFAM" id="SSF57667">
    <property type="entry name" value="beta-beta-alpha zinc fingers"/>
    <property type="match status" value="1"/>
</dbReference>
<feature type="compositionally biased region" description="Basic and acidic residues" evidence="7">
    <location>
        <begin position="1"/>
        <end position="10"/>
    </location>
</feature>
<dbReference type="InterPro" id="IPR013087">
    <property type="entry name" value="Znf_C2H2_type"/>
</dbReference>
<dbReference type="EMBL" id="GL377308">
    <property type="protein sequence ID" value="EFI95231.1"/>
    <property type="molecule type" value="Genomic_DNA"/>
</dbReference>
<dbReference type="Gene3D" id="4.10.240.10">
    <property type="entry name" value="Zn(2)-C6 fungal-type DNA-binding domain"/>
    <property type="match status" value="1"/>
</dbReference>
<dbReference type="CDD" id="cd00067">
    <property type="entry name" value="GAL4"/>
    <property type="match status" value="1"/>
</dbReference>
<dbReference type="PROSITE" id="PS50157">
    <property type="entry name" value="ZINC_FINGER_C2H2_2"/>
    <property type="match status" value="2"/>
</dbReference>
<keyword evidence="2" id="KW-0862">Zinc</keyword>
<evidence type="ECO:0000259" key="9">
    <source>
        <dbReference type="PROSITE" id="PS50157"/>
    </source>
</evidence>
<dbReference type="GO" id="GO:0006351">
    <property type="term" value="P:DNA-templated transcription"/>
    <property type="evidence" value="ECO:0007669"/>
    <property type="project" value="InterPro"/>
</dbReference>
<dbReference type="GO" id="GO:0008270">
    <property type="term" value="F:zinc ion binding"/>
    <property type="evidence" value="ECO:0007669"/>
    <property type="project" value="UniProtKB-KW"/>
</dbReference>
<dbReference type="InterPro" id="IPR007219">
    <property type="entry name" value="XnlR_reg_dom"/>
</dbReference>
<evidence type="ECO:0008006" key="12">
    <source>
        <dbReference type="Google" id="ProtNLM"/>
    </source>
</evidence>
<dbReference type="InterPro" id="IPR036864">
    <property type="entry name" value="Zn2-C6_fun-type_DNA-bd_sf"/>
</dbReference>
<evidence type="ECO:0000256" key="7">
    <source>
        <dbReference type="SAM" id="MobiDB-lite"/>
    </source>
</evidence>
<dbReference type="InterPro" id="IPR036236">
    <property type="entry name" value="Znf_C2H2_sf"/>
</dbReference>
<dbReference type="PANTHER" id="PTHR47660:SF2">
    <property type="entry name" value="TRANSCRIPTION FACTOR WITH C2H2 AND ZN(2)-CYS(6) DNA BINDING DOMAIN (EUROFUNG)"/>
    <property type="match status" value="1"/>
</dbReference>
<dbReference type="InterPro" id="IPR001138">
    <property type="entry name" value="Zn2Cys6_DnaBD"/>
</dbReference>
<dbReference type="AlphaFoldDB" id="D8Q9H2"/>
<protein>
    <recommendedName>
        <fullName evidence="12">Zn(2)-C6 fungal-type domain-containing protein</fullName>
    </recommendedName>
</protein>
<evidence type="ECO:0000256" key="4">
    <source>
        <dbReference type="ARBA" id="ARBA00023163"/>
    </source>
</evidence>
<dbReference type="CDD" id="cd12148">
    <property type="entry name" value="fungal_TF_MHR"/>
    <property type="match status" value="1"/>
</dbReference>
<feature type="compositionally biased region" description="Polar residues" evidence="7">
    <location>
        <begin position="24"/>
        <end position="37"/>
    </location>
</feature>
<dbReference type="GO" id="GO:0000981">
    <property type="term" value="F:DNA-binding transcription factor activity, RNA polymerase II-specific"/>
    <property type="evidence" value="ECO:0007669"/>
    <property type="project" value="InterPro"/>
</dbReference>
<feature type="domain" description="Zn(2)-C6 fungal-type" evidence="8">
    <location>
        <begin position="135"/>
        <end position="164"/>
    </location>
</feature>
<dbReference type="OMA" id="RYCREPD"/>
<organism evidence="11">
    <name type="scientific">Schizophyllum commune (strain H4-8 / FGSC 9210)</name>
    <name type="common">Split gill fungus</name>
    <dbReference type="NCBI Taxonomy" id="578458"/>
    <lineage>
        <taxon>Eukaryota</taxon>
        <taxon>Fungi</taxon>
        <taxon>Dikarya</taxon>
        <taxon>Basidiomycota</taxon>
        <taxon>Agaricomycotina</taxon>
        <taxon>Agaricomycetes</taxon>
        <taxon>Agaricomycetidae</taxon>
        <taxon>Agaricales</taxon>
        <taxon>Schizophyllaceae</taxon>
        <taxon>Schizophyllum</taxon>
    </lineage>
</organism>
<evidence type="ECO:0000256" key="3">
    <source>
        <dbReference type="ARBA" id="ARBA00023015"/>
    </source>
</evidence>
<dbReference type="PROSITE" id="PS00463">
    <property type="entry name" value="ZN2_CY6_FUNGAL_1"/>
    <property type="match status" value="1"/>
</dbReference>
<feature type="domain" description="C2H2-type" evidence="9">
    <location>
        <begin position="74"/>
        <end position="101"/>
    </location>
</feature>
<dbReference type="SUPFAM" id="SSF57701">
    <property type="entry name" value="Zn2/Cys6 DNA-binding domain"/>
    <property type="match status" value="1"/>
</dbReference>
<evidence type="ECO:0000256" key="5">
    <source>
        <dbReference type="ARBA" id="ARBA00023242"/>
    </source>
</evidence>
<dbReference type="SMART" id="SM00066">
    <property type="entry name" value="GAL4"/>
    <property type="match status" value="1"/>
</dbReference>
<evidence type="ECO:0000313" key="11">
    <source>
        <dbReference type="Proteomes" id="UP000007431"/>
    </source>
</evidence>
<accession>D8Q9H2</accession>
<proteinExistence type="predicted"/>
<dbReference type="PROSITE" id="PS00028">
    <property type="entry name" value="ZINC_FINGER_C2H2_1"/>
    <property type="match status" value="1"/>
</dbReference>
<keyword evidence="3" id="KW-0805">Transcription regulation</keyword>
<evidence type="ECO:0000256" key="1">
    <source>
        <dbReference type="ARBA" id="ARBA00022723"/>
    </source>
</evidence>
<feature type="region of interest" description="Disordered" evidence="7">
    <location>
        <begin position="169"/>
        <end position="215"/>
    </location>
</feature>
<dbReference type="STRING" id="578458.D8Q9H2"/>
<keyword evidence="6" id="KW-0863">Zinc-finger</keyword>
<dbReference type="PANTHER" id="PTHR47660">
    <property type="entry name" value="TRANSCRIPTION FACTOR WITH C2H2 AND ZN(2)-CYS(6) DNA BINDING DOMAIN (EUROFUNG)-RELATED-RELATED"/>
    <property type="match status" value="1"/>
</dbReference>
<dbReference type="eggNOG" id="KOG1721">
    <property type="taxonomic scope" value="Eukaryota"/>
</dbReference>
<name>D8Q9H2_SCHCM</name>
<gene>
    <name evidence="10" type="ORF">SCHCODRAFT_57817</name>
</gene>
<keyword evidence="4" id="KW-0804">Transcription</keyword>
<evidence type="ECO:0000256" key="2">
    <source>
        <dbReference type="ARBA" id="ARBA00022833"/>
    </source>
</evidence>
<dbReference type="Pfam" id="PF04082">
    <property type="entry name" value="Fungal_trans"/>
    <property type="match status" value="1"/>
</dbReference>
<keyword evidence="1" id="KW-0479">Metal-binding</keyword>
<dbReference type="SMART" id="SM00355">
    <property type="entry name" value="ZnF_C2H2"/>
    <property type="match status" value="2"/>
</dbReference>
<feature type="region of interest" description="Disordered" evidence="7">
    <location>
        <begin position="1"/>
        <end position="45"/>
    </location>
</feature>
<dbReference type="VEuPathDB" id="FungiDB:SCHCODRAFT_02631789"/>
<keyword evidence="11" id="KW-1185">Reference proteome</keyword>
<dbReference type="InParanoid" id="D8Q9H2"/>
<evidence type="ECO:0000313" key="10">
    <source>
        <dbReference type="EMBL" id="EFI95231.1"/>
    </source>
</evidence>
<evidence type="ECO:0000256" key="6">
    <source>
        <dbReference type="PROSITE-ProRule" id="PRU00042"/>
    </source>
</evidence>
<dbReference type="PROSITE" id="PS50048">
    <property type="entry name" value="ZN2_CY6_FUNGAL_2"/>
    <property type="match status" value="1"/>
</dbReference>
<reference evidence="10 11" key="1">
    <citation type="journal article" date="2010" name="Nat. Biotechnol.">
        <title>Genome sequence of the model mushroom Schizophyllum commune.</title>
        <authorList>
            <person name="Ohm R.A."/>
            <person name="de Jong J.F."/>
            <person name="Lugones L.G."/>
            <person name="Aerts A."/>
            <person name="Kothe E."/>
            <person name="Stajich J.E."/>
            <person name="de Vries R.P."/>
            <person name="Record E."/>
            <person name="Levasseur A."/>
            <person name="Baker S.E."/>
            <person name="Bartholomew K.A."/>
            <person name="Coutinho P.M."/>
            <person name="Erdmann S."/>
            <person name="Fowler T.J."/>
            <person name="Gathman A.C."/>
            <person name="Lombard V."/>
            <person name="Henrissat B."/>
            <person name="Knabe N."/>
            <person name="Kuees U."/>
            <person name="Lilly W.W."/>
            <person name="Lindquist E."/>
            <person name="Lucas S."/>
            <person name="Magnuson J.K."/>
            <person name="Piumi F."/>
            <person name="Raudaskoski M."/>
            <person name="Salamov A."/>
            <person name="Schmutz J."/>
            <person name="Schwarze F.W.M.R."/>
            <person name="vanKuyk P.A."/>
            <person name="Horton J.S."/>
            <person name="Grigoriev I.V."/>
            <person name="Woesten H.A.B."/>
        </authorList>
    </citation>
    <scope>NUCLEOTIDE SEQUENCE [LARGE SCALE GENOMIC DNA]</scope>
    <source>
        <strain evidence="11">H4-8 / FGSC 9210</strain>
    </source>
</reference>